<dbReference type="InterPro" id="IPR003495">
    <property type="entry name" value="CobW/HypB/UreG_nucleotide-bd"/>
</dbReference>
<evidence type="ECO:0000256" key="5">
    <source>
        <dbReference type="ARBA" id="ARBA00049117"/>
    </source>
</evidence>
<evidence type="ECO:0000313" key="8">
    <source>
        <dbReference type="EMBL" id="AIF67971.1"/>
    </source>
</evidence>
<protein>
    <submittedName>
        <fullName evidence="8">Cobalamin biosynthesis protein CobW</fullName>
    </submittedName>
</protein>
<dbReference type="AlphaFoldDB" id="A0A075LPB8"/>
<dbReference type="PANTHER" id="PTHR43603:SF3">
    <property type="entry name" value="ZINC CHAPERONE YCIC"/>
    <property type="match status" value="1"/>
</dbReference>
<dbReference type="EMBL" id="CP008876">
    <property type="protein sequence ID" value="AIF67971.1"/>
    <property type="molecule type" value="Genomic_DNA"/>
</dbReference>
<evidence type="ECO:0000256" key="3">
    <source>
        <dbReference type="ARBA" id="ARBA00023186"/>
    </source>
</evidence>
<accession>A0A075LPB8</accession>
<name>A0A075LPB8_9BACI</name>
<reference evidence="8 9" key="1">
    <citation type="submission" date="2014-07" db="EMBL/GenBank/DDBJ databases">
        <title>Complete genome sequence of a moderately halophilic bacterium Terribacillus aidingensis MP602, isolated from Cryptomeria fortunei in Tianmu mountain in China.</title>
        <authorList>
            <person name="Wang Y."/>
            <person name="Lu P."/>
            <person name="Zhang L."/>
        </authorList>
    </citation>
    <scope>NUCLEOTIDE SEQUENCE [LARGE SCALE GENOMIC DNA]</scope>
    <source>
        <strain evidence="8 9">MP602</strain>
    </source>
</reference>
<dbReference type="InterPro" id="IPR036627">
    <property type="entry name" value="CobW-likC_sf"/>
</dbReference>
<dbReference type="HOGENOM" id="CLU_017452_2_0_9"/>
<evidence type="ECO:0000256" key="6">
    <source>
        <dbReference type="SAM" id="Coils"/>
    </source>
</evidence>
<dbReference type="Gene3D" id="3.30.1220.10">
    <property type="entry name" value="CobW-like, C-terminal domain"/>
    <property type="match status" value="1"/>
</dbReference>
<evidence type="ECO:0000313" key="9">
    <source>
        <dbReference type="Proteomes" id="UP000027980"/>
    </source>
</evidence>
<dbReference type="RefSeq" id="WP_038564329.1">
    <property type="nucleotide sequence ID" value="NZ_CP008876.1"/>
</dbReference>
<dbReference type="Proteomes" id="UP000027980">
    <property type="component" value="Chromosome"/>
</dbReference>
<evidence type="ECO:0000256" key="1">
    <source>
        <dbReference type="ARBA" id="ARBA00022741"/>
    </source>
</evidence>
<organism evidence="8 9">
    <name type="scientific">Terribacillus saccharophilus</name>
    <dbReference type="NCBI Taxonomy" id="361277"/>
    <lineage>
        <taxon>Bacteria</taxon>
        <taxon>Bacillati</taxon>
        <taxon>Bacillota</taxon>
        <taxon>Bacilli</taxon>
        <taxon>Bacillales</taxon>
        <taxon>Bacillaceae</taxon>
        <taxon>Terribacillus</taxon>
    </lineage>
</organism>
<dbReference type="Pfam" id="PF02492">
    <property type="entry name" value="cobW"/>
    <property type="match status" value="1"/>
</dbReference>
<proteinExistence type="inferred from homology"/>
<keyword evidence="3" id="KW-0143">Chaperone</keyword>
<gene>
    <name evidence="8" type="ORF">GZ22_15925</name>
</gene>
<dbReference type="SMART" id="SM00833">
    <property type="entry name" value="CobW_C"/>
    <property type="match status" value="1"/>
</dbReference>
<dbReference type="InterPro" id="IPR051927">
    <property type="entry name" value="Zn_Chap_cDPG_Synth"/>
</dbReference>
<evidence type="ECO:0000259" key="7">
    <source>
        <dbReference type="SMART" id="SM00833"/>
    </source>
</evidence>
<dbReference type="InterPro" id="IPR027417">
    <property type="entry name" value="P-loop_NTPase"/>
</dbReference>
<dbReference type="KEGG" id="tap:GZ22_15925"/>
<dbReference type="OrthoDB" id="9808822at2"/>
<keyword evidence="1" id="KW-0547">Nucleotide-binding</keyword>
<dbReference type="PANTHER" id="PTHR43603">
    <property type="entry name" value="COBW DOMAIN-CONTAINING PROTEIN DDB_G0274527"/>
    <property type="match status" value="1"/>
</dbReference>
<dbReference type="GeneID" id="34220803"/>
<dbReference type="Gene3D" id="3.40.50.300">
    <property type="entry name" value="P-loop containing nucleotide triphosphate hydrolases"/>
    <property type="match status" value="1"/>
</dbReference>
<keyword evidence="2" id="KW-0378">Hydrolase</keyword>
<dbReference type="GO" id="GO:0000166">
    <property type="term" value="F:nucleotide binding"/>
    <property type="evidence" value="ECO:0007669"/>
    <property type="project" value="UniProtKB-KW"/>
</dbReference>
<comment type="catalytic activity">
    <reaction evidence="5">
        <text>GTP + H2O = GDP + phosphate + H(+)</text>
        <dbReference type="Rhea" id="RHEA:19669"/>
        <dbReference type="ChEBI" id="CHEBI:15377"/>
        <dbReference type="ChEBI" id="CHEBI:15378"/>
        <dbReference type="ChEBI" id="CHEBI:37565"/>
        <dbReference type="ChEBI" id="CHEBI:43474"/>
        <dbReference type="ChEBI" id="CHEBI:58189"/>
    </reaction>
    <physiologicalReaction direction="left-to-right" evidence="5">
        <dbReference type="Rhea" id="RHEA:19670"/>
    </physiologicalReaction>
</comment>
<dbReference type="Pfam" id="PF07683">
    <property type="entry name" value="CobW_C"/>
    <property type="match status" value="1"/>
</dbReference>
<evidence type="ECO:0000256" key="2">
    <source>
        <dbReference type="ARBA" id="ARBA00022801"/>
    </source>
</evidence>
<dbReference type="SUPFAM" id="SSF52540">
    <property type="entry name" value="P-loop containing nucleoside triphosphate hydrolases"/>
    <property type="match status" value="1"/>
</dbReference>
<dbReference type="CDD" id="cd03112">
    <property type="entry name" value="CobW-like"/>
    <property type="match status" value="1"/>
</dbReference>
<comment type="similarity">
    <text evidence="4">Belongs to the SIMIBI class G3E GTPase family. ZNG1 subfamily.</text>
</comment>
<feature type="domain" description="CobW C-terminal" evidence="7">
    <location>
        <begin position="255"/>
        <end position="370"/>
    </location>
</feature>
<dbReference type="GO" id="GO:0016787">
    <property type="term" value="F:hydrolase activity"/>
    <property type="evidence" value="ECO:0007669"/>
    <property type="project" value="UniProtKB-KW"/>
</dbReference>
<keyword evidence="6" id="KW-0175">Coiled coil</keyword>
<feature type="coiled-coil region" evidence="6">
    <location>
        <begin position="144"/>
        <end position="171"/>
    </location>
</feature>
<sequence>MDRRIPVTVLSGYLGAGKTTLLNHLLANKQQLKIGVLVNDMSEINIDAHLVEQGGLKRTDEKLIQLENGCICCTLREDLIIEIDKLADLDIDYIIVESTGISEPIPVAQSFTYQEEVLGIDLSAKCRLDTMVTVVDSGSFWHDYQSGESLLDRQQQAVEEDEREISDLLLDQIEFADVILLNKADQLDKDELQQLYSLMHTLNPEADIHQTEFGKVEPNLVLDTKTFSFEKASQSAGWIKELNSEHVPETEEYGISSFVYRRQRPFHPERWMKWLEKWPSSVVRAKGFFWLASRPYTSGLLSQAGQSLAIEAAGPWISTYSPEEQEVMRAEDEELAARWHPLYGDRMTELVFIGIGLAKEMIIKDLDACLLTEDEMLLDSETFSDPLPTFA</sequence>
<evidence type="ECO:0000256" key="4">
    <source>
        <dbReference type="ARBA" id="ARBA00034320"/>
    </source>
</evidence>
<dbReference type="InterPro" id="IPR011629">
    <property type="entry name" value="CobW-like_C"/>
</dbReference>